<gene>
    <name evidence="2" type="ORF">V8G54_029971</name>
</gene>
<evidence type="ECO:0000313" key="3">
    <source>
        <dbReference type="Proteomes" id="UP001374535"/>
    </source>
</evidence>
<accession>A0AAQ3MVB5</accession>
<proteinExistence type="predicted"/>
<dbReference type="FunFam" id="1.10.340.70:FF:000001">
    <property type="entry name" value="Retrovirus-related Pol polyprotein from transposon gypsy-like Protein"/>
    <property type="match status" value="1"/>
</dbReference>
<dbReference type="InterPro" id="IPR052160">
    <property type="entry name" value="Gypsy_RT_Integrase-like"/>
</dbReference>
<organism evidence="2 3">
    <name type="scientific">Vigna mungo</name>
    <name type="common">Black gram</name>
    <name type="synonym">Phaseolus mungo</name>
    <dbReference type="NCBI Taxonomy" id="3915"/>
    <lineage>
        <taxon>Eukaryota</taxon>
        <taxon>Viridiplantae</taxon>
        <taxon>Streptophyta</taxon>
        <taxon>Embryophyta</taxon>
        <taxon>Tracheophyta</taxon>
        <taxon>Spermatophyta</taxon>
        <taxon>Magnoliopsida</taxon>
        <taxon>eudicotyledons</taxon>
        <taxon>Gunneridae</taxon>
        <taxon>Pentapetalae</taxon>
        <taxon>rosids</taxon>
        <taxon>fabids</taxon>
        <taxon>Fabales</taxon>
        <taxon>Fabaceae</taxon>
        <taxon>Papilionoideae</taxon>
        <taxon>50 kb inversion clade</taxon>
        <taxon>NPAAA clade</taxon>
        <taxon>indigoferoid/millettioid clade</taxon>
        <taxon>Phaseoleae</taxon>
        <taxon>Vigna</taxon>
    </lineage>
</organism>
<name>A0AAQ3MVB5_VIGMU</name>
<dbReference type="Proteomes" id="UP001374535">
    <property type="component" value="Chromosome 9"/>
</dbReference>
<dbReference type="EMBL" id="CP144692">
    <property type="protein sequence ID" value="WVY97820.1"/>
    <property type="molecule type" value="Genomic_DNA"/>
</dbReference>
<evidence type="ECO:0000313" key="2">
    <source>
        <dbReference type="EMBL" id="WVY97820.1"/>
    </source>
</evidence>
<dbReference type="InterPro" id="IPR041588">
    <property type="entry name" value="Integrase_H2C2"/>
</dbReference>
<reference evidence="2 3" key="1">
    <citation type="journal article" date="2023" name="Life. Sci Alliance">
        <title>Evolutionary insights into 3D genome organization and epigenetic landscape of Vigna mungo.</title>
        <authorList>
            <person name="Junaid A."/>
            <person name="Singh B."/>
            <person name="Bhatia S."/>
        </authorList>
    </citation>
    <scope>NUCLEOTIDE SEQUENCE [LARGE SCALE GENOMIC DNA]</scope>
    <source>
        <strain evidence="2">Urdbean</strain>
    </source>
</reference>
<feature type="domain" description="Integrase zinc-binding" evidence="1">
    <location>
        <begin position="69"/>
        <end position="123"/>
    </location>
</feature>
<dbReference type="AlphaFoldDB" id="A0AAQ3MVB5"/>
<protein>
    <recommendedName>
        <fullName evidence="1">Integrase zinc-binding domain-containing protein</fullName>
    </recommendedName>
</protein>
<dbReference type="Pfam" id="PF17921">
    <property type="entry name" value="Integrase_H2C2"/>
    <property type="match status" value="1"/>
</dbReference>
<sequence>MNLSWKLNSDHIWCSYLTITNDFLEEIKTEQKEDSNLQRIMKSLNSEPAKEFSIGTDGILRVCVPAKMQLKKTILKEGHKSCLSIHPGMTKMYKDLKESFWWNGMKKDVAEFVSSCLVCQKAKIEHQKPGGMLQ</sequence>
<dbReference type="PANTHER" id="PTHR47266">
    <property type="entry name" value="ENDONUCLEASE-RELATED"/>
    <property type="match status" value="1"/>
</dbReference>
<dbReference type="Gene3D" id="1.10.340.70">
    <property type="match status" value="1"/>
</dbReference>
<evidence type="ECO:0000259" key="1">
    <source>
        <dbReference type="Pfam" id="PF17921"/>
    </source>
</evidence>
<keyword evidence="3" id="KW-1185">Reference proteome</keyword>